<dbReference type="Proteomes" id="UP001500192">
    <property type="component" value="Unassembled WGS sequence"/>
</dbReference>
<protein>
    <submittedName>
        <fullName evidence="2">Uncharacterized protein</fullName>
    </submittedName>
</protein>
<name>A0ABP9Q991_9PSEU</name>
<comment type="caution">
    <text evidence="2">The sequence shown here is derived from an EMBL/GenBank/DDBJ whole genome shotgun (WGS) entry which is preliminary data.</text>
</comment>
<dbReference type="EMBL" id="BAABIB010000045">
    <property type="protein sequence ID" value="GAA5158029.1"/>
    <property type="molecule type" value="Genomic_DNA"/>
</dbReference>
<organism evidence="2 3">
    <name type="scientific">Amycolatopsis dongchuanensis</name>
    <dbReference type="NCBI Taxonomy" id="1070866"/>
    <lineage>
        <taxon>Bacteria</taxon>
        <taxon>Bacillati</taxon>
        <taxon>Actinomycetota</taxon>
        <taxon>Actinomycetes</taxon>
        <taxon>Pseudonocardiales</taxon>
        <taxon>Pseudonocardiaceae</taxon>
        <taxon>Amycolatopsis</taxon>
    </lineage>
</organism>
<feature type="compositionally biased region" description="Low complexity" evidence="1">
    <location>
        <begin position="193"/>
        <end position="204"/>
    </location>
</feature>
<gene>
    <name evidence="2" type="ORF">GCM10023214_18480</name>
</gene>
<feature type="region of interest" description="Disordered" evidence="1">
    <location>
        <begin position="171"/>
        <end position="204"/>
    </location>
</feature>
<evidence type="ECO:0000313" key="2">
    <source>
        <dbReference type="EMBL" id="GAA5158029.1"/>
    </source>
</evidence>
<sequence length="292" mass="31455">MWRLDGDFEGTAELHILGGTSAGSETLTLTSGQIGPQEEEFFGQSHCHWLAAAMSCMTGWELVGVKLYYPGQGWTAVHTAVATPDGAVLDIYGRHDSLDAFAERYRKLTGLEVEVRRLPREELFHDHLTTTDSRLIDDPLWWTRTDSDRRMPALYQHYARLVLTKAGHEVPEHCRPAPQPDANGTQTPPPPSTTATTTTTAGGTPAMSSIEEIRAVLAGSNEQAEGVLGALGQAAQAASEIQGRLHSVAGGSSQAPVQEALSLYAELRDTVEKLMGMVAAARSAVETYATSL</sequence>
<proteinExistence type="predicted"/>
<accession>A0ABP9Q991</accession>
<keyword evidence="3" id="KW-1185">Reference proteome</keyword>
<evidence type="ECO:0000313" key="3">
    <source>
        <dbReference type="Proteomes" id="UP001500192"/>
    </source>
</evidence>
<reference evidence="3" key="1">
    <citation type="journal article" date="2019" name="Int. J. Syst. Evol. Microbiol.">
        <title>The Global Catalogue of Microorganisms (GCM) 10K type strain sequencing project: providing services to taxonomists for standard genome sequencing and annotation.</title>
        <authorList>
            <consortium name="The Broad Institute Genomics Platform"/>
            <consortium name="The Broad Institute Genome Sequencing Center for Infectious Disease"/>
            <person name="Wu L."/>
            <person name="Ma J."/>
        </authorList>
    </citation>
    <scope>NUCLEOTIDE SEQUENCE [LARGE SCALE GENOMIC DNA]</scope>
    <source>
        <strain evidence="3">JCM 18054</strain>
    </source>
</reference>
<evidence type="ECO:0000256" key="1">
    <source>
        <dbReference type="SAM" id="MobiDB-lite"/>
    </source>
</evidence>